<evidence type="ECO:0000259" key="2">
    <source>
        <dbReference type="Pfam" id="PF14214"/>
    </source>
</evidence>
<feature type="compositionally biased region" description="Acidic residues" evidence="1">
    <location>
        <begin position="258"/>
        <end position="275"/>
    </location>
</feature>
<evidence type="ECO:0000313" key="3">
    <source>
        <dbReference type="EMBL" id="PBK70581.1"/>
    </source>
</evidence>
<name>A0A2H3BI67_9AGAR</name>
<reference evidence="4" key="1">
    <citation type="journal article" date="2017" name="Nat. Ecol. Evol.">
        <title>Genome expansion and lineage-specific genetic innovations in the forest pathogenic fungi Armillaria.</title>
        <authorList>
            <person name="Sipos G."/>
            <person name="Prasanna A.N."/>
            <person name="Walter M.C."/>
            <person name="O'Connor E."/>
            <person name="Balint B."/>
            <person name="Krizsan K."/>
            <person name="Kiss B."/>
            <person name="Hess J."/>
            <person name="Varga T."/>
            <person name="Slot J."/>
            <person name="Riley R."/>
            <person name="Boka B."/>
            <person name="Rigling D."/>
            <person name="Barry K."/>
            <person name="Lee J."/>
            <person name="Mihaltcheva S."/>
            <person name="LaButti K."/>
            <person name="Lipzen A."/>
            <person name="Waldron R."/>
            <person name="Moloney N.M."/>
            <person name="Sperisen C."/>
            <person name="Kredics L."/>
            <person name="Vagvoelgyi C."/>
            <person name="Patrignani A."/>
            <person name="Fitzpatrick D."/>
            <person name="Nagy I."/>
            <person name="Doyle S."/>
            <person name="Anderson J.B."/>
            <person name="Grigoriev I.V."/>
            <person name="Gueldener U."/>
            <person name="Muensterkoetter M."/>
            <person name="Nagy L.G."/>
        </authorList>
    </citation>
    <scope>NUCLEOTIDE SEQUENCE [LARGE SCALE GENOMIC DNA]</scope>
    <source>
        <strain evidence="4">28-4</strain>
    </source>
</reference>
<keyword evidence="4" id="KW-1185">Reference proteome</keyword>
<evidence type="ECO:0000313" key="4">
    <source>
        <dbReference type="Proteomes" id="UP000218334"/>
    </source>
</evidence>
<dbReference type="Pfam" id="PF14214">
    <property type="entry name" value="Helitron_like_N"/>
    <property type="match status" value="1"/>
</dbReference>
<dbReference type="InterPro" id="IPR025476">
    <property type="entry name" value="Helitron_helicase-like"/>
</dbReference>
<dbReference type="EMBL" id="KZ293425">
    <property type="protein sequence ID" value="PBK70581.1"/>
    <property type="molecule type" value="Genomic_DNA"/>
</dbReference>
<accession>A0A2H3BI67</accession>
<gene>
    <name evidence="3" type="ORF">ARMSODRAFT_1033306</name>
</gene>
<dbReference type="AlphaFoldDB" id="A0A2H3BI67"/>
<feature type="region of interest" description="Disordered" evidence="1">
    <location>
        <begin position="258"/>
        <end position="278"/>
    </location>
</feature>
<protein>
    <recommendedName>
        <fullName evidence="2">Helitron helicase-like domain-containing protein</fullName>
    </recommendedName>
</protein>
<dbReference type="STRING" id="1076256.A0A2H3BI67"/>
<dbReference type="PANTHER" id="PTHR45786:SF74">
    <property type="entry name" value="ATP-DEPENDENT DNA HELICASE"/>
    <property type="match status" value="1"/>
</dbReference>
<dbReference type="Proteomes" id="UP000218334">
    <property type="component" value="Unassembled WGS sequence"/>
</dbReference>
<feature type="domain" description="Helitron helicase-like" evidence="2">
    <location>
        <begin position="219"/>
        <end position="362"/>
    </location>
</feature>
<sequence length="517" mass="59124">MSASSADHMEAMQCNTCLHIQRNGNSCQLEAKSRCFNNLFMLTALGVYDGDFMHFKTGVAAVTLNGGQTYHRLIPAHEGQHAIRWFLHEPGMLYSQGTDQSIPKNWIDAALAGLQRVNPFIRELQNLCTHDDEQVALHIEEPSFIVGTDVAAVISLSPNSPPSRRTIVIKRVGEDHHRFLDVLSPYVEPLHYILLFPYGTLGYQYLTLACWHRTRFFLNAEQMSLFSKLMGEYLVDAWSSVEEAKLMYICANQHRPDNDDDEELEYTGTGDEEPTDDVRLPSTFIHSPAWAAVNVADCLALRKTYGSPTLFIMFTTNPAWPEITSQLLPGQTAADRPDIIVRVFHQKLAAFEKEIVDRLGSVEYSIFKLKDVPHTAAEIDQFLSAELPREHGPLRDAVKKHMSHQHDPKREYHCCGCFNERGYFEPRRRMAEDAYVVPHITYWIVKFDSHINVEFSASVSLFQYLFKYFFKGPDEVNWKVSKVDLQQPNSSKSKHPPIDQIRDYKRGRYLTATKAAY</sequence>
<proteinExistence type="predicted"/>
<dbReference type="PANTHER" id="PTHR45786">
    <property type="entry name" value="DNA BINDING PROTEIN-LIKE"/>
    <property type="match status" value="1"/>
</dbReference>
<organism evidence="3 4">
    <name type="scientific">Armillaria solidipes</name>
    <dbReference type="NCBI Taxonomy" id="1076256"/>
    <lineage>
        <taxon>Eukaryota</taxon>
        <taxon>Fungi</taxon>
        <taxon>Dikarya</taxon>
        <taxon>Basidiomycota</taxon>
        <taxon>Agaricomycotina</taxon>
        <taxon>Agaricomycetes</taxon>
        <taxon>Agaricomycetidae</taxon>
        <taxon>Agaricales</taxon>
        <taxon>Marasmiineae</taxon>
        <taxon>Physalacriaceae</taxon>
        <taxon>Armillaria</taxon>
    </lineage>
</organism>
<evidence type="ECO:0000256" key="1">
    <source>
        <dbReference type="SAM" id="MobiDB-lite"/>
    </source>
</evidence>